<evidence type="ECO:0000256" key="1">
    <source>
        <dbReference type="ARBA" id="ARBA00007936"/>
    </source>
</evidence>
<keyword evidence="2" id="KW-1133">Transmembrane helix</keyword>
<dbReference type="GO" id="GO:0008083">
    <property type="term" value="F:growth factor activity"/>
    <property type="evidence" value="ECO:0007669"/>
    <property type="project" value="InterPro"/>
</dbReference>
<dbReference type="Proteomes" id="UP000035681">
    <property type="component" value="Unplaced"/>
</dbReference>
<dbReference type="CDD" id="cd23307">
    <property type="entry name" value="beta-trefoil_FGF8-like"/>
    <property type="match status" value="1"/>
</dbReference>
<evidence type="ECO:0000313" key="3">
    <source>
        <dbReference type="Proteomes" id="UP000035681"/>
    </source>
</evidence>
<accession>A0AAF5DLW4</accession>
<dbReference type="InterPro" id="IPR008996">
    <property type="entry name" value="IL1/FGF"/>
</dbReference>
<comment type="similarity">
    <text evidence="1">Belongs to the heparin-binding growth factors family.</text>
</comment>
<dbReference type="InterPro" id="IPR002209">
    <property type="entry name" value="Fibroblast_GF_fam"/>
</dbReference>
<sequence>MNSIKFLKVFYFWISFINYLILISTSFQLKAKISEIKSNNFYKLPYNYNNRLLIDETSYSNKNLHSYLNNENRKRGIIVWRLYNKCSQGFLQSFLRMVNAKGEMNDKCYSEFEIDSVNIGIIALKHRLTNRYICFNKRKRLTVKNEGHDSKCHFKELVTKSGYTKLKSVYHKHTFLGFNQNGRFLDPLKYNVNVHCFYYIKLNRYIPREDIFTDHPCTTKKQSLKEEAEKELWEIEKENIQKYMYNLQRESILSKIRAT</sequence>
<organism evidence="3 4">
    <name type="scientific">Strongyloides stercoralis</name>
    <name type="common">Threadworm</name>
    <dbReference type="NCBI Taxonomy" id="6248"/>
    <lineage>
        <taxon>Eukaryota</taxon>
        <taxon>Metazoa</taxon>
        <taxon>Ecdysozoa</taxon>
        <taxon>Nematoda</taxon>
        <taxon>Chromadorea</taxon>
        <taxon>Rhabditida</taxon>
        <taxon>Tylenchina</taxon>
        <taxon>Panagrolaimomorpha</taxon>
        <taxon>Strongyloidoidea</taxon>
        <taxon>Strongyloididae</taxon>
        <taxon>Strongyloides</taxon>
    </lineage>
</organism>
<evidence type="ECO:0000313" key="4">
    <source>
        <dbReference type="WBParaSite" id="TCONS_00014497.p1"/>
    </source>
</evidence>
<protein>
    <submittedName>
        <fullName evidence="4">Uncharacterized protein</fullName>
    </submittedName>
</protein>
<keyword evidence="3" id="KW-1185">Reference proteome</keyword>
<keyword evidence="2" id="KW-0812">Transmembrane</keyword>
<dbReference type="Pfam" id="PF00167">
    <property type="entry name" value="FGF"/>
    <property type="match status" value="1"/>
</dbReference>
<evidence type="ECO:0000256" key="2">
    <source>
        <dbReference type="SAM" id="Phobius"/>
    </source>
</evidence>
<name>A0AAF5DLW4_STRER</name>
<dbReference type="Gene3D" id="2.80.10.50">
    <property type="match status" value="1"/>
</dbReference>
<dbReference type="AlphaFoldDB" id="A0AAF5DLW4"/>
<dbReference type="SMART" id="SM00442">
    <property type="entry name" value="FGF"/>
    <property type="match status" value="1"/>
</dbReference>
<feature type="transmembrane region" description="Helical" evidence="2">
    <location>
        <begin position="9"/>
        <end position="29"/>
    </location>
</feature>
<proteinExistence type="inferred from homology"/>
<keyword evidence="2" id="KW-0472">Membrane</keyword>
<reference evidence="4" key="1">
    <citation type="submission" date="2024-02" db="UniProtKB">
        <authorList>
            <consortium name="WormBaseParasite"/>
        </authorList>
    </citation>
    <scope>IDENTIFICATION</scope>
</reference>
<dbReference type="PANTHER" id="PTHR11486">
    <property type="entry name" value="FIBROBLAST GROWTH FACTOR"/>
    <property type="match status" value="1"/>
</dbReference>
<dbReference type="WBParaSite" id="TCONS_00014497.p1">
    <property type="protein sequence ID" value="TCONS_00014497.p1"/>
    <property type="gene ID" value="XLOC_009693"/>
</dbReference>
<dbReference type="SUPFAM" id="SSF50353">
    <property type="entry name" value="Cytokine"/>
    <property type="match status" value="1"/>
</dbReference>